<accession>A0AAV6KZW1</accession>
<comment type="caution">
    <text evidence="1">The sequence shown here is derived from an EMBL/GenBank/DDBJ whole genome shotgun (WGS) entry which is preliminary data.</text>
</comment>
<name>A0AAV6KZW1_9ERIC</name>
<evidence type="ECO:0000313" key="2">
    <source>
        <dbReference type="Proteomes" id="UP000823749"/>
    </source>
</evidence>
<organism evidence="1 2">
    <name type="scientific">Rhododendron griersonianum</name>
    <dbReference type="NCBI Taxonomy" id="479676"/>
    <lineage>
        <taxon>Eukaryota</taxon>
        <taxon>Viridiplantae</taxon>
        <taxon>Streptophyta</taxon>
        <taxon>Embryophyta</taxon>
        <taxon>Tracheophyta</taxon>
        <taxon>Spermatophyta</taxon>
        <taxon>Magnoliopsida</taxon>
        <taxon>eudicotyledons</taxon>
        <taxon>Gunneridae</taxon>
        <taxon>Pentapetalae</taxon>
        <taxon>asterids</taxon>
        <taxon>Ericales</taxon>
        <taxon>Ericaceae</taxon>
        <taxon>Ericoideae</taxon>
        <taxon>Rhodoreae</taxon>
        <taxon>Rhododendron</taxon>
    </lineage>
</organism>
<evidence type="ECO:0000313" key="1">
    <source>
        <dbReference type="EMBL" id="KAG5557809.1"/>
    </source>
</evidence>
<dbReference type="Proteomes" id="UP000823749">
    <property type="component" value="Chromosome 3"/>
</dbReference>
<sequence length="69" mass="7706">MISSLVHSLDICRALDYDRHRTGRVAHILLEYNPSHTGGISLRPEARTQCPFPALELYTYQAAGPLIAQ</sequence>
<protein>
    <submittedName>
        <fullName evidence="1">Uncharacterized protein</fullName>
    </submittedName>
</protein>
<dbReference type="AlphaFoldDB" id="A0AAV6KZW1"/>
<reference evidence="1" key="1">
    <citation type="submission" date="2020-08" db="EMBL/GenBank/DDBJ databases">
        <title>Plant Genome Project.</title>
        <authorList>
            <person name="Zhang R.-G."/>
        </authorList>
    </citation>
    <scope>NUCLEOTIDE SEQUENCE</scope>
    <source>
        <strain evidence="1">WSP0</strain>
        <tissue evidence="1">Leaf</tissue>
    </source>
</reference>
<proteinExistence type="predicted"/>
<dbReference type="EMBL" id="JACTNZ010000003">
    <property type="protein sequence ID" value="KAG5557809.1"/>
    <property type="molecule type" value="Genomic_DNA"/>
</dbReference>
<gene>
    <name evidence="1" type="ORF">RHGRI_007898</name>
</gene>
<keyword evidence="2" id="KW-1185">Reference proteome</keyword>